<dbReference type="Proteomes" id="UP000219338">
    <property type="component" value="Unassembled WGS sequence"/>
</dbReference>
<protein>
    <recommendedName>
        <fullName evidence="3">Endonuclease/exonuclease/phosphatase domain-containing protein</fullName>
    </recommendedName>
</protein>
<reference evidence="5" key="1">
    <citation type="journal article" date="2017" name="Nat. Ecol. Evol.">
        <title>Genome expansion and lineage-specific genetic innovations in the forest pathogenic fungi Armillaria.</title>
        <authorList>
            <person name="Sipos G."/>
            <person name="Prasanna A.N."/>
            <person name="Walter M.C."/>
            <person name="O'Connor E."/>
            <person name="Balint B."/>
            <person name="Krizsan K."/>
            <person name="Kiss B."/>
            <person name="Hess J."/>
            <person name="Varga T."/>
            <person name="Slot J."/>
            <person name="Riley R."/>
            <person name="Boka B."/>
            <person name="Rigling D."/>
            <person name="Barry K."/>
            <person name="Lee J."/>
            <person name="Mihaltcheva S."/>
            <person name="LaButti K."/>
            <person name="Lipzen A."/>
            <person name="Waldron R."/>
            <person name="Moloney N.M."/>
            <person name="Sperisen C."/>
            <person name="Kredics L."/>
            <person name="Vagvoelgyi C."/>
            <person name="Patrignani A."/>
            <person name="Fitzpatrick D."/>
            <person name="Nagy I."/>
            <person name="Doyle S."/>
            <person name="Anderson J.B."/>
            <person name="Grigoriev I.V."/>
            <person name="Gueldener U."/>
            <person name="Muensterkoetter M."/>
            <person name="Nagy L.G."/>
        </authorList>
    </citation>
    <scope>NUCLEOTIDE SEQUENCE [LARGE SCALE GENOMIC DNA]</scope>
    <source>
        <strain evidence="5">C18/9</strain>
    </source>
</reference>
<organism evidence="4 5">
    <name type="scientific">Armillaria ostoyae</name>
    <name type="common">Armillaria root rot fungus</name>
    <dbReference type="NCBI Taxonomy" id="47428"/>
    <lineage>
        <taxon>Eukaryota</taxon>
        <taxon>Fungi</taxon>
        <taxon>Dikarya</taxon>
        <taxon>Basidiomycota</taxon>
        <taxon>Agaricomycotina</taxon>
        <taxon>Agaricomycetes</taxon>
        <taxon>Agaricomycetidae</taxon>
        <taxon>Agaricales</taxon>
        <taxon>Marasmiineae</taxon>
        <taxon>Physalacriaceae</taxon>
        <taxon>Armillaria</taxon>
    </lineage>
</organism>
<sequence length="442" mass="49761">MVSRSRDLSAEQIAIKEMRKAKKQKQTHPAPPQVDDRGKVVERAWLKCSESDDTREAFRVKLHTWNLLAQCLIRRELFPVSDCLKAAQREHMIYRELLSQDADILCLQEVDRLEKVLPVLDAASYSHHYAAGPNKKHGCLIAFKTSLYSKIGDRKVEYDNEEVRDDVEGAGRKGASFRTKNIGSIVALKSTTDENRGVIVATTHLFWHPRYTYERARQAGILRREVLKFRKERGLKKWPCIVAGDFNFSPDDAAYSLLVGDPLLPAQIELIINSHVVHATIDPTVPPVKETSEEDEASDPDKVITNARSATLADGLLSPSELIALFALHKPVLSAYDRGLRKIRRSSTTSTVATFGDRITLDPKRLGAYEPEWTSYTHYWKTVLDYIFIIEPEEGSSLITGLLSPHRTADLDPGIPRKGICGSDHVSLCAQIEFVPHRDLES</sequence>
<comment type="similarity">
    <text evidence="1">Belongs to the CCR4/nocturin family.</text>
</comment>
<evidence type="ECO:0000256" key="1">
    <source>
        <dbReference type="ARBA" id="ARBA00010774"/>
    </source>
</evidence>
<evidence type="ECO:0000259" key="3">
    <source>
        <dbReference type="Pfam" id="PF03372"/>
    </source>
</evidence>
<evidence type="ECO:0000313" key="5">
    <source>
        <dbReference type="Proteomes" id="UP000219338"/>
    </source>
</evidence>
<dbReference type="OMA" id="YTHYWKT"/>
<dbReference type="SUPFAM" id="SSF56219">
    <property type="entry name" value="DNase I-like"/>
    <property type="match status" value="1"/>
</dbReference>
<dbReference type="GO" id="GO:0000175">
    <property type="term" value="F:3'-5'-RNA exonuclease activity"/>
    <property type="evidence" value="ECO:0007669"/>
    <property type="project" value="TreeGrafter"/>
</dbReference>
<dbReference type="Gene3D" id="3.60.10.10">
    <property type="entry name" value="Endonuclease/exonuclease/phosphatase"/>
    <property type="match status" value="1"/>
</dbReference>
<dbReference type="AlphaFoldDB" id="A0A284RA75"/>
<dbReference type="InterPro" id="IPR005135">
    <property type="entry name" value="Endo/exonuclease/phosphatase"/>
</dbReference>
<evidence type="ECO:0000256" key="2">
    <source>
        <dbReference type="ARBA" id="ARBA00022801"/>
    </source>
</evidence>
<evidence type="ECO:0000313" key="4">
    <source>
        <dbReference type="EMBL" id="SJL05666.1"/>
    </source>
</evidence>
<dbReference type="Pfam" id="PF03372">
    <property type="entry name" value="Exo_endo_phos"/>
    <property type="match status" value="1"/>
</dbReference>
<dbReference type="OrthoDB" id="428734at2759"/>
<dbReference type="GO" id="GO:0006139">
    <property type="term" value="P:nucleobase-containing compound metabolic process"/>
    <property type="evidence" value="ECO:0007669"/>
    <property type="project" value="UniProtKB-ARBA"/>
</dbReference>
<accession>A0A284RA75</accession>
<name>A0A284RA75_ARMOS</name>
<proteinExistence type="inferred from homology"/>
<dbReference type="InterPro" id="IPR036691">
    <property type="entry name" value="Endo/exonu/phosph_ase_sf"/>
</dbReference>
<keyword evidence="2" id="KW-0378">Hydrolase</keyword>
<dbReference type="PANTHER" id="PTHR12121">
    <property type="entry name" value="CARBON CATABOLITE REPRESSOR PROTEIN 4"/>
    <property type="match status" value="1"/>
</dbReference>
<dbReference type="InterPro" id="IPR050410">
    <property type="entry name" value="CCR4/nocturin_mRNA_transcr"/>
</dbReference>
<dbReference type="PANTHER" id="PTHR12121:SF45">
    <property type="entry name" value="NOCTURNIN"/>
    <property type="match status" value="1"/>
</dbReference>
<feature type="domain" description="Endonuclease/exonuclease/phosphatase" evidence="3">
    <location>
        <begin position="64"/>
        <end position="425"/>
    </location>
</feature>
<keyword evidence="5" id="KW-1185">Reference proteome</keyword>
<gene>
    <name evidence="4" type="ORF">ARMOST_09003</name>
</gene>
<dbReference type="EMBL" id="FUEG01000006">
    <property type="protein sequence ID" value="SJL05666.1"/>
    <property type="molecule type" value="Genomic_DNA"/>
</dbReference>